<keyword evidence="4" id="KW-0997">Cell inner membrane</keyword>
<name>A0A4Q7UTN9_PSEST</name>
<feature type="domain" description="ABC transmembrane type-1" evidence="12">
    <location>
        <begin position="39"/>
        <end position="321"/>
    </location>
</feature>
<dbReference type="SUPFAM" id="SSF90123">
    <property type="entry name" value="ABC transporter transmembrane region"/>
    <property type="match status" value="1"/>
</dbReference>
<dbReference type="GO" id="GO:0015421">
    <property type="term" value="F:ABC-type oligopeptide transporter activity"/>
    <property type="evidence" value="ECO:0007669"/>
    <property type="project" value="TreeGrafter"/>
</dbReference>
<dbReference type="InterPro" id="IPR003439">
    <property type="entry name" value="ABC_transporter-like_ATP-bd"/>
</dbReference>
<dbReference type="RefSeq" id="WP_130289615.1">
    <property type="nucleotide sequence ID" value="NZ_SHKL01000001.1"/>
</dbReference>
<gene>
    <name evidence="13" type="ORF">EV383_1959</name>
</gene>
<dbReference type="AlphaFoldDB" id="A0A4Q7UTN9"/>
<dbReference type="EMBL" id="SHKL01000001">
    <property type="protein sequence ID" value="RZT85095.1"/>
    <property type="molecule type" value="Genomic_DNA"/>
</dbReference>
<dbReference type="PROSITE" id="PS50929">
    <property type="entry name" value="ABC_TM1F"/>
    <property type="match status" value="1"/>
</dbReference>
<keyword evidence="5 10" id="KW-0812">Transmembrane</keyword>
<keyword evidence="6" id="KW-0547">Nucleotide-binding</keyword>
<evidence type="ECO:0000256" key="10">
    <source>
        <dbReference type="SAM" id="Phobius"/>
    </source>
</evidence>
<evidence type="ECO:0000256" key="5">
    <source>
        <dbReference type="ARBA" id="ARBA00022692"/>
    </source>
</evidence>
<keyword evidence="3" id="KW-1003">Cell membrane</keyword>
<dbReference type="FunFam" id="3.40.50.300:FF:001001">
    <property type="entry name" value="Multidrug ABC transporter ATP-binding protein"/>
    <property type="match status" value="1"/>
</dbReference>
<accession>A0A4Q7UTN9</accession>
<dbReference type="InterPro" id="IPR003593">
    <property type="entry name" value="AAA+_ATPase"/>
</dbReference>
<reference evidence="13 14" key="1">
    <citation type="submission" date="2019-02" db="EMBL/GenBank/DDBJ databases">
        <title>Sequencing the genomes of 1000 actinobacteria strains.</title>
        <authorList>
            <person name="Klenk H.-P."/>
        </authorList>
    </citation>
    <scope>NUCLEOTIDE SEQUENCE [LARGE SCALE GENOMIC DNA]</scope>
    <source>
        <strain evidence="13 14">DSM 45779</strain>
    </source>
</reference>
<dbReference type="OrthoDB" id="9806127at2"/>
<evidence type="ECO:0000256" key="7">
    <source>
        <dbReference type="ARBA" id="ARBA00022840"/>
    </source>
</evidence>
<keyword evidence="14" id="KW-1185">Reference proteome</keyword>
<feature type="transmembrane region" description="Helical" evidence="10">
    <location>
        <begin position="79"/>
        <end position="101"/>
    </location>
</feature>
<dbReference type="SUPFAM" id="SSF52540">
    <property type="entry name" value="P-loop containing nucleoside triphosphate hydrolases"/>
    <property type="match status" value="1"/>
</dbReference>
<evidence type="ECO:0000259" key="11">
    <source>
        <dbReference type="PROSITE" id="PS50893"/>
    </source>
</evidence>
<dbReference type="PANTHER" id="PTHR43394">
    <property type="entry name" value="ATP-DEPENDENT PERMEASE MDL1, MITOCHONDRIAL"/>
    <property type="match status" value="1"/>
</dbReference>
<dbReference type="PANTHER" id="PTHR43394:SF1">
    <property type="entry name" value="ATP-BINDING CASSETTE SUB-FAMILY B MEMBER 10, MITOCHONDRIAL"/>
    <property type="match status" value="1"/>
</dbReference>
<dbReference type="InterPro" id="IPR036640">
    <property type="entry name" value="ABC1_TM_sf"/>
</dbReference>
<comment type="subcellular location">
    <subcellularLocation>
        <location evidence="1">Cell membrane</location>
        <topology evidence="1">Multi-pass membrane protein</topology>
    </subcellularLocation>
</comment>
<dbReference type="Gene3D" id="1.20.1560.10">
    <property type="entry name" value="ABC transporter type 1, transmembrane domain"/>
    <property type="match status" value="1"/>
</dbReference>
<evidence type="ECO:0000313" key="13">
    <source>
        <dbReference type="EMBL" id="RZT85095.1"/>
    </source>
</evidence>
<organism evidence="13 14">
    <name type="scientific">Pseudonocardia sediminis</name>
    <dbReference type="NCBI Taxonomy" id="1397368"/>
    <lineage>
        <taxon>Bacteria</taxon>
        <taxon>Bacillati</taxon>
        <taxon>Actinomycetota</taxon>
        <taxon>Actinomycetes</taxon>
        <taxon>Pseudonocardiales</taxon>
        <taxon>Pseudonocardiaceae</taxon>
        <taxon>Pseudonocardia</taxon>
    </lineage>
</organism>
<evidence type="ECO:0000256" key="1">
    <source>
        <dbReference type="ARBA" id="ARBA00004651"/>
    </source>
</evidence>
<evidence type="ECO:0000256" key="3">
    <source>
        <dbReference type="ARBA" id="ARBA00022475"/>
    </source>
</evidence>
<protein>
    <submittedName>
        <fullName evidence="13">ATP-binding cassette subfamily C protein</fullName>
    </submittedName>
</protein>
<keyword evidence="9 10" id="KW-0472">Membrane</keyword>
<keyword evidence="7 13" id="KW-0067">ATP-binding</keyword>
<evidence type="ECO:0000256" key="6">
    <source>
        <dbReference type="ARBA" id="ARBA00022741"/>
    </source>
</evidence>
<proteinExistence type="predicted"/>
<dbReference type="InterPro" id="IPR011527">
    <property type="entry name" value="ABC1_TM_dom"/>
</dbReference>
<feature type="transmembrane region" description="Helical" evidence="10">
    <location>
        <begin position="271"/>
        <end position="292"/>
    </location>
</feature>
<keyword evidence="8 10" id="KW-1133">Transmembrane helix</keyword>
<dbReference type="Gene3D" id="3.40.50.300">
    <property type="entry name" value="P-loop containing nucleotide triphosphate hydrolases"/>
    <property type="match status" value="1"/>
</dbReference>
<evidence type="ECO:0000313" key="14">
    <source>
        <dbReference type="Proteomes" id="UP000291591"/>
    </source>
</evidence>
<comment type="caution">
    <text evidence="13">The sequence shown here is derived from an EMBL/GenBank/DDBJ whole genome shotgun (WGS) entry which is preliminary data.</text>
</comment>
<dbReference type="CDD" id="cd07346">
    <property type="entry name" value="ABC_6TM_exporters"/>
    <property type="match status" value="1"/>
</dbReference>
<evidence type="ECO:0000256" key="8">
    <source>
        <dbReference type="ARBA" id="ARBA00022989"/>
    </source>
</evidence>
<evidence type="ECO:0000259" key="12">
    <source>
        <dbReference type="PROSITE" id="PS50929"/>
    </source>
</evidence>
<dbReference type="GO" id="GO:0016887">
    <property type="term" value="F:ATP hydrolysis activity"/>
    <property type="evidence" value="ECO:0007669"/>
    <property type="project" value="InterPro"/>
</dbReference>
<dbReference type="GO" id="GO:0005886">
    <property type="term" value="C:plasma membrane"/>
    <property type="evidence" value="ECO:0007669"/>
    <property type="project" value="UniProtKB-SubCell"/>
</dbReference>
<feature type="domain" description="ABC transporter" evidence="11">
    <location>
        <begin position="352"/>
        <end position="586"/>
    </location>
</feature>
<dbReference type="PROSITE" id="PS50893">
    <property type="entry name" value="ABC_TRANSPORTER_2"/>
    <property type="match status" value="1"/>
</dbReference>
<evidence type="ECO:0000256" key="4">
    <source>
        <dbReference type="ARBA" id="ARBA00022519"/>
    </source>
</evidence>
<dbReference type="GO" id="GO:0005524">
    <property type="term" value="F:ATP binding"/>
    <property type="evidence" value="ECO:0007669"/>
    <property type="project" value="UniProtKB-KW"/>
</dbReference>
<dbReference type="Pfam" id="PF00005">
    <property type="entry name" value="ABC_tran"/>
    <property type="match status" value="1"/>
</dbReference>
<evidence type="ECO:0000256" key="2">
    <source>
        <dbReference type="ARBA" id="ARBA00022448"/>
    </source>
</evidence>
<dbReference type="InterPro" id="IPR027417">
    <property type="entry name" value="P-loop_NTPase"/>
</dbReference>
<dbReference type="InterPro" id="IPR039421">
    <property type="entry name" value="Type_1_exporter"/>
</dbReference>
<dbReference type="Pfam" id="PF00664">
    <property type="entry name" value="ABC_membrane"/>
    <property type="match status" value="1"/>
</dbReference>
<sequence length="594" mass="60733">MSAPAPGTPAPRDLLPTADRRRILGVLGALLRTRRGTAVAAVAALVADAAVSLVVAPLLGRIVDLVAERAPASAVTGPVLLLAAAALVQGALAVLGLALVARVGESMLADLRETFVQRALGLPLERVERAGAGDLTSRVTEDVAVVGEAAREAVPEIARAGLLICLTLVGLAALDRRFLLAALCAAPVQVLTARWYLRRSTSLYARERTAAGAQQQQLLDTVGGVATVRALGLDPEHTRRVHARSEDVVQVALGVVRLQTGFFGRLNGAEFIGIAAVLGAGFALVGSGTVTVGTATAAALYFVGLFGPVNQVLFLLDTAQSAAAGLARIVGVADLPEPPAPEHPRHPDGARIGADGLGHAYRPGHDVLDGVDLEVPDGSTVVLVGASGAGKTTLARLVAGVHTPTRGRVRIGGVTPAEQGPDVLRATVAMVTQDVHVFAGTLAQDLRLARPAATDDELLDALDAVGAREWALALPDGTATVVGAGGQTLTAQQSQQLALARLILTDAPVVVLDEATAEAGSAGARVLDAAARRATRGRTAVVVAHRLTQAVDADAVVVLDGGRVVERGTHDELVAAGGRYAQLWSAWTGARVAP</sequence>
<feature type="transmembrane region" description="Helical" evidence="10">
    <location>
        <begin position="180"/>
        <end position="197"/>
    </location>
</feature>
<dbReference type="SMART" id="SM00382">
    <property type="entry name" value="AAA"/>
    <property type="match status" value="1"/>
</dbReference>
<dbReference type="Proteomes" id="UP000291591">
    <property type="component" value="Unassembled WGS sequence"/>
</dbReference>
<keyword evidence="2" id="KW-0813">Transport</keyword>
<feature type="transmembrane region" description="Helical" evidence="10">
    <location>
        <begin position="38"/>
        <end position="59"/>
    </location>
</feature>
<evidence type="ECO:0000256" key="9">
    <source>
        <dbReference type="ARBA" id="ARBA00023136"/>
    </source>
</evidence>